<accession>A0AAD7AWA6</accession>
<evidence type="ECO:0000313" key="2">
    <source>
        <dbReference type="EMBL" id="KAJ7369222.1"/>
    </source>
</evidence>
<feature type="region of interest" description="Disordered" evidence="1">
    <location>
        <begin position="108"/>
        <end position="136"/>
    </location>
</feature>
<evidence type="ECO:0000256" key="1">
    <source>
        <dbReference type="SAM" id="MobiDB-lite"/>
    </source>
</evidence>
<proteinExistence type="predicted"/>
<evidence type="ECO:0000313" key="3">
    <source>
        <dbReference type="Proteomes" id="UP001218218"/>
    </source>
</evidence>
<name>A0AAD7AWA6_9AGAR</name>
<protein>
    <submittedName>
        <fullName evidence="2">Uncharacterized protein</fullName>
    </submittedName>
</protein>
<sequence>MRTPHTHKNQARTHRMPPLPRPKNPSKNPARTAYHPHPQPTPAHAPAPTQTDTIPAARAAAACAARRAPPLPTPLLAPLPALPPAPPCSIVRFRWHKAADVGLQCTRRPPRRSRLRPTAPPPCSDVGVGRHEGVGGDVEEVPIRDARTARQAPPATGSRPPALRRLHRRPALMWELGGMRGWGTMWGGPRMRCARCPHARRPLYAASHGDLVLAPSAVRTPIPVS</sequence>
<organism evidence="2 3">
    <name type="scientific">Mycena albidolilacea</name>
    <dbReference type="NCBI Taxonomy" id="1033008"/>
    <lineage>
        <taxon>Eukaryota</taxon>
        <taxon>Fungi</taxon>
        <taxon>Dikarya</taxon>
        <taxon>Basidiomycota</taxon>
        <taxon>Agaricomycotina</taxon>
        <taxon>Agaricomycetes</taxon>
        <taxon>Agaricomycetidae</taxon>
        <taxon>Agaricales</taxon>
        <taxon>Marasmiineae</taxon>
        <taxon>Mycenaceae</taxon>
        <taxon>Mycena</taxon>
    </lineage>
</organism>
<dbReference type="EMBL" id="JARIHO010000001">
    <property type="protein sequence ID" value="KAJ7369222.1"/>
    <property type="molecule type" value="Genomic_DNA"/>
</dbReference>
<reference evidence="2" key="1">
    <citation type="submission" date="2023-03" db="EMBL/GenBank/DDBJ databases">
        <title>Massive genome expansion in bonnet fungi (Mycena s.s.) driven by repeated elements and novel gene families across ecological guilds.</title>
        <authorList>
            <consortium name="Lawrence Berkeley National Laboratory"/>
            <person name="Harder C.B."/>
            <person name="Miyauchi S."/>
            <person name="Viragh M."/>
            <person name="Kuo A."/>
            <person name="Thoen E."/>
            <person name="Andreopoulos B."/>
            <person name="Lu D."/>
            <person name="Skrede I."/>
            <person name="Drula E."/>
            <person name="Henrissat B."/>
            <person name="Morin E."/>
            <person name="Kohler A."/>
            <person name="Barry K."/>
            <person name="LaButti K."/>
            <person name="Morin E."/>
            <person name="Salamov A."/>
            <person name="Lipzen A."/>
            <person name="Mereny Z."/>
            <person name="Hegedus B."/>
            <person name="Baldrian P."/>
            <person name="Stursova M."/>
            <person name="Weitz H."/>
            <person name="Taylor A."/>
            <person name="Grigoriev I.V."/>
            <person name="Nagy L.G."/>
            <person name="Martin F."/>
            <person name="Kauserud H."/>
        </authorList>
    </citation>
    <scope>NUCLEOTIDE SEQUENCE</scope>
    <source>
        <strain evidence="2">CBHHK002</strain>
    </source>
</reference>
<keyword evidence="3" id="KW-1185">Reference proteome</keyword>
<feature type="compositionally biased region" description="Basic residues" evidence="1">
    <location>
        <begin position="1"/>
        <end position="15"/>
    </location>
</feature>
<feature type="region of interest" description="Disordered" evidence="1">
    <location>
        <begin position="1"/>
        <end position="50"/>
    </location>
</feature>
<dbReference type="Proteomes" id="UP001218218">
    <property type="component" value="Unassembled WGS sequence"/>
</dbReference>
<gene>
    <name evidence="2" type="ORF">DFH08DRAFT_948064</name>
</gene>
<dbReference type="AlphaFoldDB" id="A0AAD7AWA6"/>
<comment type="caution">
    <text evidence="2">The sequence shown here is derived from an EMBL/GenBank/DDBJ whole genome shotgun (WGS) entry which is preliminary data.</text>
</comment>